<dbReference type="GO" id="GO:0009380">
    <property type="term" value="C:excinuclease repair complex"/>
    <property type="evidence" value="ECO:0007669"/>
    <property type="project" value="TreeGrafter"/>
</dbReference>
<dbReference type="InterPro" id="IPR047296">
    <property type="entry name" value="GIY-YIG_UvrC_Cho"/>
</dbReference>
<dbReference type="STRING" id="1802069.A2970_00230"/>
<dbReference type="EMBL" id="MGAT01000004">
    <property type="protein sequence ID" value="OGK53189.1"/>
    <property type="molecule type" value="Genomic_DNA"/>
</dbReference>
<dbReference type="PROSITE" id="PS50165">
    <property type="entry name" value="UVRC"/>
    <property type="match status" value="1"/>
</dbReference>
<gene>
    <name evidence="3" type="ORF">A2970_00230</name>
</gene>
<dbReference type="Gene3D" id="3.30.420.340">
    <property type="entry name" value="UvrC, RNAse H endonuclease domain"/>
    <property type="match status" value="1"/>
</dbReference>
<sequence length="426" mass="49366">MITKKQLTSLPSTFGVYIFKKNKETLYVGKSINIKVRVASHLENAKLDRKEFLIVSGANRLEIRQTENEFAALILESELIKKFHPKYNVIWRDNKSYLYIKITIKEEFPKVLFSRKEKDGKSLYFGPFSGSRLVLDLIADLRKIVPFCTQKSLGPRACFYSKLGLCDPCPGSISKVKDKQQYTKQKKIYRRNIKRIVRILKGNVQTIVSGFYKELRKMTKEEQYEEAIKVRNKIFRLERLIHYPLWSPEMSAAEVGDYKTSLAKILGPYFPALRDINRIETYDISNLGEKNQTASMVVAVAGVIDKSQYRRFRIKTKNIKSDFERLEEVIKRRFSQKWPKPEILIVDGGVPQVSKVIETLASLKLSIPVVGIAKNPDRLVIGVAGFPTVRPPLRAPGFNLIRTLRDESHRFARKYHLFLRERDFLI</sequence>
<evidence type="ECO:0000259" key="1">
    <source>
        <dbReference type="PROSITE" id="PS50164"/>
    </source>
</evidence>
<reference evidence="3 4" key="1">
    <citation type="journal article" date="2016" name="Nat. Commun.">
        <title>Thousands of microbial genomes shed light on interconnected biogeochemical processes in an aquifer system.</title>
        <authorList>
            <person name="Anantharaman K."/>
            <person name="Brown C.T."/>
            <person name="Hug L.A."/>
            <person name="Sharon I."/>
            <person name="Castelle C.J."/>
            <person name="Probst A.J."/>
            <person name="Thomas B.C."/>
            <person name="Singh A."/>
            <person name="Wilkins M.J."/>
            <person name="Karaoz U."/>
            <person name="Brodie E.L."/>
            <person name="Williams K.H."/>
            <person name="Hubbard S.S."/>
            <person name="Banfield J.F."/>
        </authorList>
    </citation>
    <scope>NUCLEOTIDE SEQUENCE [LARGE SCALE GENOMIC DNA]</scope>
</reference>
<dbReference type="Gene3D" id="3.40.1440.10">
    <property type="entry name" value="GIY-YIG endonuclease"/>
    <property type="match status" value="1"/>
</dbReference>
<comment type="caution">
    <text evidence="3">The sequence shown here is derived from an EMBL/GenBank/DDBJ whole genome shotgun (WGS) entry which is preliminary data.</text>
</comment>
<dbReference type="SUPFAM" id="SSF46600">
    <property type="entry name" value="C-terminal UvrC-binding domain of UvrB"/>
    <property type="match status" value="1"/>
</dbReference>
<dbReference type="InterPro" id="IPR038476">
    <property type="entry name" value="UvrC_RNase_H_dom_sf"/>
</dbReference>
<feature type="domain" description="GIY-YIG" evidence="1">
    <location>
        <begin position="12"/>
        <end position="89"/>
    </location>
</feature>
<dbReference type="AlphaFoldDB" id="A0A1F7JC45"/>
<accession>A0A1F7JC45</accession>
<dbReference type="SMART" id="SM00465">
    <property type="entry name" value="GIYc"/>
    <property type="match status" value="1"/>
</dbReference>
<dbReference type="Pfam" id="PF01541">
    <property type="entry name" value="GIY-YIG"/>
    <property type="match status" value="1"/>
</dbReference>
<dbReference type="InterPro" id="IPR036876">
    <property type="entry name" value="UVR_dom_sf"/>
</dbReference>
<name>A0A1F7JC45_9BACT</name>
<dbReference type="GO" id="GO:0006289">
    <property type="term" value="P:nucleotide-excision repair"/>
    <property type="evidence" value="ECO:0007669"/>
    <property type="project" value="InterPro"/>
</dbReference>
<dbReference type="PANTHER" id="PTHR30562:SF1">
    <property type="entry name" value="UVRABC SYSTEM PROTEIN C"/>
    <property type="match status" value="1"/>
</dbReference>
<organism evidence="3 4">
    <name type="scientific">Candidatus Roizmanbacteria bacterium RIFCSPLOWO2_01_FULL_44_13</name>
    <dbReference type="NCBI Taxonomy" id="1802069"/>
    <lineage>
        <taxon>Bacteria</taxon>
        <taxon>Candidatus Roizmaniibacteriota</taxon>
    </lineage>
</organism>
<dbReference type="SUPFAM" id="SSF82771">
    <property type="entry name" value="GIY-YIG endonuclease"/>
    <property type="match status" value="1"/>
</dbReference>
<proteinExistence type="predicted"/>
<evidence type="ECO:0000313" key="3">
    <source>
        <dbReference type="EMBL" id="OGK53189.1"/>
    </source>
</evidence>
<dbReference type="InterPro" id="IPR000305">
    <property type="entry name" value="GIY-YIG_endonuc"/>
</dbReference>
<evidence type="ECO:0008006" key="5">
    <source>
        <dbReference type="Google" id="ProtNLM"/>
    </source>
</evidence>
<dbReference type="Pfam" id="PF08459">
    <property type="entry name" value="UvrC_RNaseH_dom"/>
    <property type="match status" value="1"/>
</dbReference>
<feature type="domain" description="UvrC family homology region profile" evidence="2">
    <location>
        <begin position="261"/>
        <end position="360"/>
    </location>
</feature>
<dbReference type="InterPro" id="IPR035901">
    <property type="entry name" value="GIY-YIG_endonuc_sf"/>
</dbReference>
<dbReference type="PROSITE" id="PS50164">
    <property type="entry name" value="GIY_YIG"/>
    <property type="match status" value="1"/>
</dbReference>
<dbReference type="PANTHER" id="PTHR30562">
    <property type="entry name" value="UVRC/OXIDOREDUCTASE"/>
    <property type="match status" value="1"/>
</dbReference>
<dbReference type="GO" id="GO:0009381">
    <property type="term" value="F:excinuclease ABC activity"/>
    <property type="evidence" value="ECO:0007669"/>
    <property type="project" value="InterPro"/>
</dbReference>
<dbReference type="InterPro" id="IPR001162">
    <property type="entry name" value="UvrC_RNase_H_dom"/>
</dbReference>
<evidence type="ECO:0000313" key="4">
    <source>
        <dbReference type="Proteomes" id="UP000178857"/>
    </source>
</evidence>
<dbReference type="InterPro" id="IPR050066">
    <property type="entry name" value="UvrABC_protein_C"/>
</dbReference>
<protein>
    <recommendedName>
        <fullName evidence="5">Excinuclease ABC subunit C</fullName>
    </recommendedName>
</protein>
<dbReference type="CDD" id="cd10434">
    <property type="entry name" value="GIY-YIG_UvrC_Cho"/>
    <property type="match status" value="1"/>
</dbReference>
<dbReference type="Proteomes" id="UP000178857">
    <property type="component" value="Unassembled WGS sequence"/>
</dbReference>
<evidence type="ECO:0000259" key="2">
    <source>
        <dbReference type="PROSITE" id="PS50165"/>
    </source>
</evidence>